<proteinExistence type="predicted"/>
<dbReference type="Pfam" id="PF10342">
    <property type="entry name" value="Kre9_KNH"/>
    <property type="match status" value="1"/>
</dbReference>
<dbReference type="EMBL" id="MU856838">
    <property type="protein sequence ID" value="KAK4158455.1"/>
    <property type="molecule type" value="Genomic_DNA"/>
</dbReference>
<reference evidence="6" key="1">
    <citation type="journal article" date="2023" name="Mol. Phylogenet. Evol.">
        <title>Genome-scale phylogeny and comparative genomics of the fungal order Sordariales.</title>
        <authorList>
            <person name="Hensen N."/>
            <person name="Bonometti L."/>
            <person name="Westerberg I."/>
            <person name="Brannstrom I.O."/>
            <person name="Guillou S."/>
            <person name="Cros-Aarteil S."/>
            <person name="Calhoun S."/>
            <person name="Haridas S."/>
            <person name="Kuo A."/>
            <person name="Mondo S."/>
            <person name="Pangilinan J."/>
            <person name="Riley R."/>
            <person name="LaButti K."/>
            <person name="Andreopoulos B."/>
            <person name="Lipzen A."/>
            <person name="Chen C."/>
            <person name="Yan M."/>
            <person name="Daum C."/>
            <person name="Ng V."/>
            <person name="Clum A."/>
            <person name="Steindorff A."/>
            <person name="Ohm R.A."/>
            <person name="Martin F."/>
            <person name="Silar P."/>
            <person name="Natvig D.O."/>
            <person name="Lalanne C."/>
            <person name="Gautier V."/>
            <person name="Ament-Velasquez S.L."/>
            <person name="Kruys A."/>
            <person name="Hutchinson M.I."/>
            <person name="Powell A.J."/>
            <person name="Barry K."/>
            <person name="Miller A.N."/>
            <person name="Grigoriev I.V."/>
            <person name="Debuchy R."/>
            <person name="Gladieux P."/>
            <person name="Hiltunen Thoren M."/>
            <person name="Johannesson H."/>
        </authorList>
    </citation>
    <scope>NUCLEOTIDE SEQUENCE</scope>
    <source>
        <strain evidence="6">CBS 538.74</strain>
    </source>
</reference>
<feature type="compositionally biased region" description="Polar residues" evidence="3">
    <location>
        <begin position="280"/>
        <end position="301"/>
    </location>
</feature>
<gene>
    <name evidence="6" type="ORF">C8A00DRAFT_28460</name>
</gene>
<dbReference type="InterPro" id="IPR050987">
    <property type="entry name" value="AtrR-like"/>
</dbReference>
<accession>A0AAN6VW01</accession>
<evidence type="ECO:0000313" key="6">
    <source>
        <dbReference type="EMBL" id="KAK4158455.1"/>
    </source>
</evidence>
<feature type="compositionally biased region" description="Polar residues" evidence="3">
    <location>
        <begin position="142"/>
        <end position="158"/>
    </location>
</feature>
<dbReference type="Proteomes" id="UP001302745">
    <property type="component" value="Unassembled WGS sequence"/>
</dbReference>
<evidence type="ECO:0000256" key="4">
    <source>
        <dbReference type="SAM" id="SignalP"/>
    </source>
</evidence>
<dbReference type="GO" id="GO:0003700">
    <property type="term" value="F:DNA-binding transcription factor activity"/>
    <property type="evidence" value="ECO:0007669"/>
    <property type="project" value="InterPro"/>
</dbReference>
<sequence>MIKIIFTTLLAALATVAQAVRLTNSDWNVVAGETFTIGWTDAEGGVSIRLKSGPANSLQTIQKIASGQSGQSFTWTVPTNLDTAQYAIEIEDSSGNINYSVQFPISGDGTSQTTTGSAEEAATTTATVPVATPSTRAETADVSPTPTPATETQGTSMPSEASEAVSETEAPESSAGPTERETPTASTLTAGTTRANRPSATESDVAESGVPNSGTARHSGSALVGAVFGAMLLAEKKIDTIQNQTNQMVKLLSRLTTSNASPPNSSLESRSPMNPGPQPSRATTETVEPISSQAQFEGESSLSAHTAFANNLIERAVSTAPLETFSPDMATTLDALRRLVETQDNESNGHEATYRLARPDPNPGLSLDENPMPPIQSVMGVLQLMKTNPQFESVGFHMYMKADVFVGYIRTVYFPGGGFSAADFIIVNGGLIDVFLRSIFLEEDASKRETLQQHMAMCEANLETALSRLPVHMPNTMDYCLALLVGVNHCMKSSKSSAAWSLVTTALHMCISSGYHRATSSRDDTPLLRKQKSWIFWSLYSAEKGLSLRLGRSSSVSDYDITLPLPALEKADCKPYYSCTIRWIKLSSIQGRVYKMLYSPVALSETQATRTAWAQSLAAETTSLCSGEMGDNSATNSAWRTTGGHQIELVFFSEEVLFLSMLTLILKALPPDDGSSTNFAAECIDTARRGLETHQKFTETIGLDKGHYIDIYVNWTILYNPFMPFIVVFCHVIEVGDPADLARLDGFVTSLETAQHHSEATAKMYRQSKLLYEAALQYTAVIAAKSAAAPQDNNSFEEFDAYIQSLGMPPLGALGNPGNETLFHTLGMDQGMDGLQSVPDMSLGRI</sequence>
<name>A0AAN6VW01_9PEZI</name>
<feature type="signal peptide" evidence="4">
    <location>
        <begin position="1"/>
        <end position="19"/>
    </location>
</feature>
<feature type="region of interest" description="Disordered" evidence="3">
    <location>
        <begin position="108"/>
        <end position="218"/>
    </location>
</feature>
<dbReference type="InterPro" id="IPR018466">
    <property type="entry name" value="Kre9/Knh1-like_N"/>
</dbReference>
<evidence type="ECO:0000256" key="3">
    <source>
        <dbReference type="SAM" id="MobiDB-lite"/>
    </source>
</evidence>
<reference evidence="6" key="2">
    <citation type="submission" date="2023-05" db="EMBL/GenBank/DDBJ databases">
        <authorList>
            <consortium name="Lawrence Berkeley National Laboratory"/>
            <person name="Steindorff A."/>
            <person name="Hensen N."/>
            <person name="Bonometti L."/>
            <person name="Westerberg I."/>
            <person name="Brannstrom I.O."/>
            <person name="Guillou S."/>
            <person name="Cros-Aarteil S."/>
            <person name="Calhoun S."/>
            <person name="Haridas S."/>
            <person name="Kuo A."/>
            <person name="Mondo S."/>
            <person name="Pangilinan J."/>
            <person name="Riley R."/>
            <person name="Labutti K."/>
            <person name="Andreopoulos B."/>
            <person name="Lipzen A."/>
            <person name="Chen C."/>
            <person name="Yanf M."/>
            <person name="Daum C."/>
            <person name="Ng V."/>
            <person name="Clum A."/>
            <person name="Ohm R."/>
            <person name="Martin F."/>
            <person name="Silar P."/>
            <person name="Natvig D."/>
            <person name="Lalanne C."/>
            <person name="Gautier V."/>
            <person name="Ament-Velasquez S.L."/>
            <person name="Kruys A."/>
            <person name="Hutchinson M.I."/>
            <person name="Powell A.J."/>
            <person name="Barry K."/>
            <person name="Miller A.N."/>
            <person name="Grigoriev I.V."/>
            <person name="Debuchy R."/>
            <person name="Gladieux P."/>
            <person name="Thoren M.H."/>
            <person name="Johannesson H."/>
        </authorList>
    </citation>
    <scope>NUCLEOTIDE SEQUENCE</scope>
    <source>
        <strain evidence="6">CBS 538.74</strain>
    </source>
</reference>
<dbReference type="InterPro" id="IPR007219">
    <property type="entry name" value="XnlR_reg_dom"/>
</dbReference>
<evidence type="ECO:0000313" key="7">
    <source>
        <dbReference type="Proteomes" id="UP001302745"/>
    </source>
</evidence>
<organism evidence="6 7">
    <name type="scientific">Chaetomidium leptoderma</name>
    <dbReference type="NCBI Taxonomy" id="669021"/>
    <lineage>
        <taxon>Eukaryota</taxon>
        <taxon>Fungi</taxon>
        <taxon>Dikarya</taxon>
        <taxon>Ascomycota</taxon>
        <taxon>Pezizomycotina</taxon>
        <taxon>Sordariomycetes</taxon>
        <taxon>Sordariomycetidae</taxon>
        <taxon>Sordariales</taxon>
        <taxon>Chaetomiaceae</taxon>
        <taxon>Chaetomidium</taxon>
    </lineage>
</organism>
<dbReference type="GO" id="GO:0008270">
    <property type="term" value="F:zinc ion binding"/>
    <property type="evidence" value="ECO:0007669"/>
    <property type="project" value="InterPro"/>
</dbReference>
<dbReference type="AlphaFoldDB" id="A0AAN6VW01"/>
<keyword evidence="7" id="KW-1185">Reference proteome</keyword>
<evidence type="ECO:0000256" key="2">
    <source>
        <dbReference type="ARBA" id="ARBA00023242"/>
    </source>
</evidence>
<feature type="chain" id="PRO_5042917856" description="Xylanolytic transcriptional activator regulatory domain-containing protein" evidence="4">
    <location>
        <begin position="20"/>
        <end position="846"/>
    </location>
</feature>
<feature type="compositionally biased region" description="Polar residues" evidence="3">
    <location>
        <begin position="257"/>
        <end position="272"/>
    </location>
</feature>
<feature type="domain" description="Xylanolytic transcriptional activator regulatory" evidence="5">
    <location>
        <begin position="499"/>
        <end position="572"/>
    </location>
</feature>
<feature type="compositionally biased region" description="Low complexity" evidence="3">
    <location>
        <begin position="159"/>
        <end position="175"/>
    </location>
</feature>
<feature type="compositionally biased region" description="Low complexity" evidence="3">
    <location>
        <begin position="108"/>
        <end position="135"/>
    </location>
</feature>
<feature type="compositionally biased region" description="Low complexity" evidence="3">
    <location>
        <begin position="183"/>
        <end position="195"/>
    </location>
</feature>
<dbReference type="GO" id="GO:0006351">
    <property type="term" value="P:DNA-templated transcription"/>
    <property type="evidence" value="ECO:0007669"/>
    <property type="project" value="InterPro"/>
</dbReference>
<dbReference type="CDD" id="cd12148">
    <property type="entry name" value="fungal_TF_MHR"/>
    <property type="match status" value="1"/>
</dbReference>
<dbReference type="GO" id="GO:0003677">
    <property type="term" value="F:DNA binding"/>
    <property type="evidence" value="ECO:0007669"/>
    <property type="project" value="InterPro"/>
</dbReference>
<protein>
    <recommendedName>
        <fullName evidence="5">Xylanolytic transcriptional activator regulatory domain-containing protein</fullName>
    </recommendedName>
</protein>
<dbReference type="PANTHER" id="PTHR46910">
    <property type="entry name" value="TRANSCRIPTION FACTOR PDR1"/>
    <property type="match status" value="1"/>
</dbReference>
<evidence type="ECO:0000259" key="5">
    <source>
        <dbReference type="SMART" id="SM00906"/>
    </source>
</evidence>
<keyword evidence="2" id="KW-0539">Nucleus</keyword>
<keyword evidence="1 4" id="KW-0732">Signal</keyword>
<comment type="caution">
    <text evidence="6">The sequence shown here is derived from an EMBL/GenBank/DDBJ whole genome shotgun (WGS) entry which is preliminary data.</text>
</comment>
<dbReference type="SMART" id="SM00906">
    <property type="entry name" value="Fungal_trans"/>
    <property type="match status" value="1"/>
</dbReference>
<feature type="region of interest" description="Disordered" evidence="3">
    <location>
        <begin position="257"/>
        <end position="301"/>
    </location>
</feature>
<evidence type="ECO:0000256" key="1">
    <source>
        <dbReference type="ARBA" id="ARBA00022729"/>
    </source>
</evidence>
<dbReference type="Pfam" id="PF04082">
    <property type="entry name" value="Fungal_trans"/>
    <property type="match status" value="1"/>
</dbReference>
<dbReference type="PANTHER" id="PTHR46910:SF5">
    <property type="entry name" value="ZN(II)2CYS6 TRANSCRIPTION FACTOR (EUROFUNG)"/>
    <property type="match status" value="1"/>
</dbReference>